<evidence type="ECO:0000256" key="5">
    <source>
        <dbReference type="ARBA" id="ARBA00022617"/>
    </source>
</evidence>
<evidence type="ECO:0000256" key="12">
    <source>
        <dbReference type="ARBA" id="ARBA00023136"/>
    </source>
</evidence>
<evidence type="ECO:0000313" key="17">
    <source>
        <dbReference type="Proteomes" id="UP000005496"/>
    </source>
</evidence>
<keyword evidence="3" id="KW-0813">Transport</keyword>
<keyword evidence="17" id="KW-1185">Reference proteome</keyword>
<evidence type="ECO:0000256" key="3">
    <source>
        <dbReference type="ARBA" id="ARBA00022448"/>
    </source>
</evidence>
<comment type="similarity">
    <text evidence="2">Belongs to the cytochrome ubiquinol oxidase subunit 1 family.</text>
</comment>
<dbReference type="GO" id="GO:0046872">
    <property type="term" value="F:metal ion binding"/>
    <property type="evidence" value="ECO:0007669"/>
    <property type="project" value="UniProtKB-KW"/>
</dbReference>
<keyword evidence="5" id="KW-0349">Heme</keyword>
<keyword evidence="6 13" id="KW-0812">Transmembrane</keyword>
<keyword evidence="11" id="KW-0408">Iron</keyword>
<dbReference type="SUPFAM" id="SSF46626">
    <property type="entry name" value="Cytochrome c"/>
    <property type="match status" value="1"/>
</dbReference>
<evidence type="ECO:0000256" key="2">
    <source>
        <dbReference type="ARBA" id="ARBA00009819"/>
    </source>
</evidence>
<feature type="transmembrane region" description="Helical" evidence="13">
    <location>
        <begin position="177"/>
        <end position="203"/>
    </location>
</feature>
<dbReference type="Pfam" id="PF13442">
    <property type="entry name" value="Cytochrome_CBB3"/>
    <property type="match status" value="1"/>
</dbReference>
<dbReference type="SUPFAM" id="SSF48695">
    <property type="entry name" value="Multiheme cytochromes"/>
    <property type="match status" value="1"/>
</dbReference>
<dbReference type="GO" id="GO:0005886">
    <property type="term" value="C:plasma membrane"/>
    <property type="evidence" value="ECO:0007669"/>
    <property type="project" value="UniProtKB-SubCell"/>
</dbReference>
<dbReference type="InterPro" id="IPR036909">
    <property type="entry name" value="Cyt_c-like_dom_sf"/>
</dbReference>
<dbReference type="PANTHER" id="PTHR35038">
    <property type="entry name" value="DISSIMILATORY SULFITE REDUCTASE SIRA"/>
    <property type="match status" value="1"/>
</dbReference>
<dbReference type="InterPro" id="IPR051829">
    <property type="entry name" value="Multiheme_Cytochr_ET"/>
</dbReference>
<keyword evidence="7" id="KW-0479">Metal-binding</keyword>
<name>D6STV9_9BACT</name>
<feature type="transmembrane region" description="Helical" evidence="13">
    <location>
        <begin position="255"/>
        <end position="274"/>
    </location>
</feature>
<evidence type="ECO:0000256" key="6">
    <source>
        <dbReference type="ARBA" id="ARBA00022692"/>
    </source>
</evidence>
<comment type="caution">
    <text evidence="16">The sequence shown here is derived from an EMBL/GenBank/DDBJ whole genome shotgun (WGS) entry which is preliminary data.</text>
</comment>
<evidence type="ECO:0000256" key="13">
    <source>
        <dbReference type="SAM" id="Phobius"/>
    </source>
</evidence>
<protein>
    <submittedName>
        <fullName evidence="16">Cytochrome c class I</fullName>
    </submittedName>
</protein>
<organism evidence="16 17">
    <name type="scientific">Desulfonatronospira thiodismutans ASO3-1</name>
    <dbReference type="NCBI Taxonomy" id="555779"/>
    <lineage>
        <taxon>Bacteria</taxon>
        <taxon>Pseudomonadati</taxon>
        <taxon>Thermodesulfobacteriota</taxon>
        <taxon>Desulfovibrionia</taxon>
        <taxon>Desulfovibrionales</taxon>
        <taxon>Desulfonatronovibrionaceae</taxon>
        <taxon>Desulfonatronospira</taxon>
    </lineage>
</organism>
<evidence type="ECO:0000313" key="16">
    <source>
        <dbReference type="EMBL" id="EFI34125.1"/>
    </source>
</evidence>
<dbReference type="Pfam" id="PF22113">
    <property type="entry name" value="Mtrc-MtrF_II-IV_dom"/>
    <property type="match status" value="1"/>
</dbReference>
<feature type="transmembrane region" description="Helical" evidence="13">
    <location>
        <begin position="61"/>
        <end position="86"/>
    </location>
</feature>
<evidence type="ECO:0000256" key="10">
    <source>
        <dbReference type="ARBA" id="ARBA00022989"/>
    </source>
</evidence>
<dbReference type="eggNOG" id="COG1271">
    <property type="taxonomic scope" value="Bacteria"/>
</dbReference>
<dbReference type="Pfam" id="PF01654">
    <property type="entry name" value="Cyt_bd_oxida_I"/>
    <property type="match status" value="1"/>
</dbReference>
<dbReference type="Proteomes" id="UP000005496">
    <property type="component" value="Unassembled WGS sequence"/>
</dbReference>
<dbReference type="OrthoDB" id="9795893at2"/>
<evidence type="ECO:0000256" key="9">
    <source>
        <dbReference type="ARBA" id="ARBA00022982"/>
    </source>
</evidence>
<reference evidence="16" key="1">
    <citation type="submission" date="2010-05" db="EMBL/GenBank/DDBJ databases">
        <title>The draft genome of Desulfonatronospira thiodismutans ASO3-1.</title>
        <authorList>
            <consortium name="US DOE Joint Genome Institute (JGI-PGF)"/>
            <person name="Lucas S."/>
            <person name="Copeland A."/>
            <person name="Lapidus A."/>
            <person name="Cheng J.-F."/>
            <person name="Bruce D."/>
            <person name="Goodwin L."/>
            <person name="Pitluck S."/>
            <person name="Chertkov O."/>
            <person name="Brettin T."/>
            <person name="Detter J.C."/>
            <person name="Han C."/>
            <person name="Land M.L."/>
            <person name="Hauser L."/>
            <person name="Kyrpides N."/>
            <person name="Mikhailova N."/>
            <person name="Muyzer G."/>
            <person name="Woyke T."/>
        </authorList>
    </citation>
    <scope>NUCLEOTIDE SEQUENCE [LARGE SCALE GENOMIC DNA]</scope>
    <source>
        <strain evidence="16">ASO3-1</strain>
    </source>
</reference>
<feature type="domain" description="Outer membrane cytochrome MtrC/MtrF-like" evidence="15">
    <location>
        <begin position="694"/>
        <end position="876"/>
    </location>
</feature>
<dbReference type="InterPro" id="IPR054337">
    <property type="entry name" value="Mtrc-MtrF-like_dom_II/IV"/>
</dbReference>
<dbReference type="Gene3D" id="1.10.1130.10">
    <property type="entry name" value="Flavocytochrome C3, Chain A"/>
    <property type="match status" value="1"/>
</dbReference>
<dbReference type="InterPro" id="IPR002585">
    <property type="entry name" value="Cyt-d_ubiquinol_oxidase_su_1"/>
</dbReference>
<keyword evidence="12 13" id="KW-0472">Membrane</keyword>
<feature type="transmembrane region" description="Helical" evidence="13">
    <location>
        <begin position="133"/>
        <end position="157"/>
    </location>
</feature>
<dbReference type="GO" id="GO:0070069">
    <property type="term" value="C:cytochrome complex"/>
    <property type="evidence" value="ECO:0007669"/>
    <property type="project" value="InterPro"/>
</dbReference>
<dbReference type="InterPro" id="IPR009056">
    <property type="entry name" value="Cyt_c-like_dom"/>
</dbReference>
<evidence type="ECO:0000256" key="7">
    <source>
        <dbReference type="ARBA" id="ARBA00022723"/>
    </source>
</evidence>
<sequence length="886" mass="100663">MNYPVWELFTFSGGFWIATIAIVHVFVAHFAIGGGLFLVLTEMKGYRENNPGILEYTKKHAKFFMLLTLVFGAVTGVGIWFAISLVSPGATSMLIHTFVYFWAIEWVFFMAEIIAIFVYYYTFGSMERRKHLLMGWLYFIFAWLSLFVINGIIAFMLSPGQWLETGNVWHAFFNPTFWPALFFRTFIALMLAGLYGFVTASWIRDADLREQMIRYCAKWLLAPFVFMLISGYWYLQSVPEGAQAMILGRSPEIVPFFQAFIWLSVVIVIGGLIISIRMPGSIKRPITIIFLMIGLLYMGSFEWIREAGRRPHVIYEHMYSSSIPVEMEQEINEKGMLKMARWTEHDQVTSENKLEAGRDLYNIQCSACHSRGGFMNDIIPVTEKFGQFGMDSMLDGMGHVYDYMPRFMGTREERQALAAFIVQEIQGKEPEKPRTVDVPEFDFDIPPFDPDEDEYVLMAWNTLGLKCITDCDDYWSMLPPGNTIFAQLVRRDFMPEIVTQGVELTFRPEEGFENPANHVSYWDNSQSLAGRELPENISAKGLGMQGEMTLNEDLWTFVADGIPVVPYSDDGSINPYPFFYIEARDKDSGELLAETKVVAPVSAEMGCNNCHGGDWRVDGKMGIAAETASDVLKNHDRRHDTSLMPRAEAGEPVLCQSCHADPLLNAPGDPDILNLPAALHGFHVHYLSDREGAEACNACHPSDPDLYTDCKRGVHATRVDLDCTSCHGTLEDHALTLLKGEYEAGKTKQASRHMSLIEPRLVDSTEEINPRIPWEQQPDCLTCHQDFQQPESDQVSAFNVWNEEVDELYRMRTDYMGLMCQSCHGATHAEYPAENKFGQDRDNVQPLQYQGEPYAIGANNNCSVCHTMEMDYEAHHPNMLSGTRNR</sequence>
<keyword evidence="8" id="KW-0732">Signal</keyword>
<keyword evidence="9" id="KW-0249">Electron transport</keyword>
<dbReference type="GO" id="GO:0009055">
    <property type="term" value="F:electron transfer activity"/>
    <property type="evidence" value="ECO:0007669"/>
    <property type="project" value="InterPro"/>
</dbReference>
<feature type="transmembrane region" description="Helical" evidence="13">
    <location>
        <begin position="98"/>
        <end position="121"/>
    </location>
</feature>
<keyword evidence="4" id="KW-1003">Cell membrane</keyword>
<feature type="transmembrane region" description="Helical" evidence="13">
    <location>
        <begin position="215"/>
        <end position="235"/>
    </location>
</feature>
<dbReference type="AlphaFoldDB" id="D6STV9"/>
<feature type="transmembrane region" description="Helical" evidence="13">
    <location>
        <begin position="286"/>
        <end position="304"/>
    </location>
</feature>
<evidence type="ECO:0000256" key="8">
    <source>
        <dbReference type="ARBA" id="ARBA00022729"/>
    </source>
</evidence>
<proteinExistence type="inferred from homology"/>
<comment type="subcellular location">
    <subcellularLocation>
        <location evidence="1">Cell membrane</location>
        <topology evidence="1">Multi-pass membrane protein</topology>
    </subcellularLocation>
</comment>
<evidence type="ECO:0000256" key="11">
    <source>
        <dbReference type="ARBA" id="ARBA00023004"/>
    </source>
</evidence>
<evidence type="ECO:0000256" key="4">
    <source>
        <dbReference type="ARBA" id="ARBA00022475"/>
    </source>
</evidence>
<dbReference type="eggNOG" id="COG2010">
    <property type="taxonomic scope" value="Bacteria"/>
</dbReference>
<accession>D6STV9</accession>
<dbReference type="Gene3D" id="1.10.760.10">
    <property type="entry name" value="Cytochrome c-like domain"/>
    <property type="match status" value="1"/>
</dbReference>
<dbReference type="InterPro" id="IPR036280">
    <property type="entry name" value="Multihaem_cyt_sf"/>
</dbReference>
<dbReference type="GO" id="GO:0020037">
    <property type="term" value="F:heme binding"/>
    <property type="evidence" value="ECO:0007669"/>
    <property type="project" value="InterPro"/>
</dbReference>
<feature type="domain" description="Cytochrome c" evidence="14">
    <location>
        <begin position="353"/>
        <end position="421"/>
    </location>
</feature>
<dbReference type="EMBL" id="ACJN02000003">
    <property type="protein sequence ID" value="EFI34125.1"/>
    <property type="molecule type" value="Genomic_DNA"/>
</dbReference>
<dbReference type="GO" id="GO:0019646">
    <property type="term" value="P:aerobic electron transport chain"/>
    <property type="evidence" value="ECO:0007669"/>
    <property type="project" value="InterPro"/>
</dbReference>
<feature type="transmembrane region" description="Helical" evidence="13">
    <location>
        <begin position="15"/>
        <end position="40"/>
    </location>
</feature>
<gene>
    <name evidence="16" type="ORF">Dthio_PD1467</name>
</gene>
<dbReference type="RefSeq" id="WP_008871474.1">
    <property type="nucleotide sequence ID" value="NZ_ACJN02000003.1"/>
</dbReference>
<evidence type="ECO:0000259" key="14">
    <source>
        <dbReference type="Pfam" id="PF13442"/>
    </source>
</evidence>
<evidence type="ECO:0000259" key="15">
    <source>
        <dbReference type="Pfam" id="PF22113"/>
    </source>
</evidence>
<evidence type="ECO:0000256" key="1">
    <source>
        <dbReference type="ARBA" id="ARBA00004651"/>
    </source>
</evidence>
<keyword evidence="10 13" id="KW-1133">Transmembrane helix</keyword>